<comment type="caution">
    <text evidence="2">The sequence shown here is derived from an EMBL/GenBank/DDBJ whole genome shotgun (WGS) entry which is preliminary data.</text>
</comment>
<evidence type="ECO:0000313" key="3">
    <source>
        <dbReference type="Proteomes" id="UP000028709"/>
    </source>
</evidence>
<dbReference type="EMBL" id="JPRJ01000038">
    <property type="protein sequence ID" value="KFF19775.1"/>
    <property type="molecule type" value="Genomic_DNA"/>
</dbReference>
<dbReference type="Proteomes" id="UP000028709">
    <property type="component" value="Unassembled WGS sequence"/>
</dbReference>
<organism evidence="2 3">
    <name type="scientific">Chryseobacterium piperi</name>
    <dbReference type="NCBI Taxonomy" id="558152"/>
    <lineage>
        <taxon>Bacteria</taxon>
        <taxon>Pseudomonadati</taxon>
        <taxon>Bacteroidota</taxon>
        <taxon>Flavobacteriia</taxon>
        <taxon>Flavobacteriales</taxon>
        <taxon>Weeksellaceae</taxon>
        <taxon>Chryseobacterium group</taxon>
        <taxon>Chryseobacterium</taxon>
    </lineage>
</organism>
<dbReference type="KEGG" id="cpip:CJF12_11015"/>
<dbReference type="InterPro" id="IPR048136">
    <property type="entry name" value="STM3941-like"/>
</dbReference>
<evidence type="ECO:0000313" key="2">
    <source>
        <dbReference type="EMBL" id="KFF19775.1"/>
    </source>
</evidence>
<name>A0A086ASW1_9FLAO</name>
<keyword evidence="1" id="KW-1133">Transmembrane helix</keyword>
<dbReference type="RefSeq" id="WP_034686699.1">
    <property type="nucleotide sequence ID" value="NZ_CP023049.2"/>
</dbReference>
<dbReference type="NCBIfam" id="NF041635">
    <property type="entry name" value="STM3941_fam"/>
    <property type="match status" value="1"/>
</dbReference>
<proteinExistence type="predicted"/>
<feature type="transmembrane region" description="Helical" evidence="1">
    <location>
        <begin position="39"/>
        <end position="65"/>
    </location>
</feature>
<protein>
    <recommendedName>
        <fullName evidence="4">PH domain-containing protein</fullName>
    </recommendedName>
</protein>
<sequence>MQKLPTTLYPSKLKQSLLIIISLAFVTLGFVIIKSNFWIGLFNIIFFGLCLFTFIITLIPSASYLKIDEKGFEMRTLFRSTFIPWHVVNSFSTKRIFINTMVMIDFNPQYIDTSKLKSKTGAFPDTYGMSAKKLAELMNKYKAQAN</sequence>
<evidence type="ECO:0008006" key="4">
    <source>
        <dbReference type="Google" id="ProtNLM"/>
    </source>
</evidence>
<accession>A0A086ASW1</accession>
<keyword evidence="1" id="KW-0812">Transmembrane</keyword>
<dbReference type="OrthoDB" id="1257940at2"/>
<keyword evidence="3" id="KW-1185">Reference proteome</keyword>
<keyword evidence="1" id="KW-0472">Membrane</keyword>
<gene>
    <name evidence="2" type="ORF">IQ37_16020</name>
</gene>
<dbReference type="AlphaFoldDB" id="A0A086ASW1"/>
<feature type="transmembrane region" description="Helical" evidence="1">
    <location>
        <begin position="16"/>
        <end position="33"/>
    </location>
</feature>
<evidence type="ECO:0000256" key="1">
    <source>
        <dbReference type="SAM" id="Phobius"/>
    </source>
</evidence>
<reference evidence="2 3" key="1">
    <citation type="submission" date="2014-07" db="EMBL/GenBank/DDBJ databases">
        <title>Genome of Chryseobacterium piperi CTM.</title>
        <authorList>
            <person name="Pipes S.E."/>
            <person name="Stropko S.J."/>
            <person name="Newman J.D."/>
        </authorList>
    </citation>
    <scope>NUCLEOTIDE SEQUENCE [LARGE SCALE GENOMIC DNA]</scope>
    <source>
        <strain evidence="2 3">CTM</strain>
    </source>
</reference>
<dbReference type="STRING" id="558152.IQ37_16020"/>
<dbReference type="eggNOG" id="ENOG502ZTTQ">
    <property type="taxonomic scope" value="Bacteria"/>
</dbReference>